<feature type="compositionally biased region" description="Basic residues" evidence="1">
    <location>
        <begin position="9"/>
        <end position="20"/>
    </location>
</feature>
<dbReference type="GO" id="GO:0005737">
    <property type="term" value="C:cytoplasm"/>
    <property type="evidence" value="ECO:0007669"/>
    <property type="project" value="TreeGrafter"/>
</dbReference>
<keyword evidence="2" id="KW-0547">Nucleotide-binding</keyword>
<dbReference type="AlphaFoldDB" id="A0AAD8I9I7"/>
<dbReference type="PANTHER" id="PTHR33912:SF2">
    <property type="entry name" value="PUTATIVE-RELATED"/>
    <property type="match status" value="1"/>
</dbReference>
<evidence type="ECO:0000313" key="3">
    <source>
        <dbReference type="Proteomes" id="UP001237642"/>
    </source>
</evidence>
<keyword evidence="2" id="KW-0378">Hydrolase</keyword>
<feature type="region of interest" description="Disordered" evidence="1">
    <location>
        <begin position="1"/>
        <end position="26"/>
    </location>
</feature>
<comment type="caution">
    <text evidence="2">The sequence shown here is derived from an EMBL/GenBank/DDBJ whole genome shotgun (WGS) entry which is preliminary data.</text>
</comment>
<name>A0AAD8I9I7_9APIA</name>
<keyword evidence="2" id="KW-0347">Helicase</keyword>
<keyword evidence="3" id="KW-1185">Reference proteome</keyword>
<reference evidence="2" key="2">
    <citation type="submission" date="2023-05" db="EMBL/GenBank/DDBJ databases">
        <authorList>
            <person name="Schelkunov M.I."/>
        </authorList>
    </citation>
    <scope>NUCLEOTIDE SEQUENCE</scope>
    <source>
        <strain evidence="2">Hsosn_3</strain>
        <tissue evidence="2">Leaf</tissue>
    </source>
</reference>
<evidence type="ECO:0000313" key="2">
    <source>
        <dbReference type="EMBL" id="KAK1379885.1"/>
    </source>
</evidence>
<proteinExistence type="predicted"/>
<reference evidence="2" key="1">
    <citation type="submission" date="2023-02" db="EMBL/GenBank/DDBJ databases">
        <title>Genome of toxic invasive species Heracleum sosnowskyi carries increased number of genes despite the absence of recent whole-genome duplications.</title>
        <authorList>
            <person name="Schelkunov M."/>
            <person name="Shtratnikova V."/>
            <person name="Makarenko M."/>
            <person name="Klepikova A."/>
            <person name="Omelchenko D."/>
            <person name="Novikova G."/>
            <person name="Obukhova E."/>
            <person name="Bogdanov V."/>
            <person name="Penin A."/>
            <person name="Logacheva M."/>
        </authorList>
    </citation>
    <scope>NUCLEOTIDE SEQUENCE</scope>
    <source>
        <strain evidence="2">Hsosn_3</strain>
        <tissue evidence="2">Leaf</tissue>
    </source>
</reference>
<protein>
    <submittedName>
        <fullName evidence="2">Helicase protein with RING/U-box domain</fullName>
    </submittedName>
</protein>
<dbReference type="GO" id="GO:0005634">
    <property type="term" value="C:nucleus"/>
    <property type="evidence" value="ECO:0007669"/>
    <property type="project" value="TreeGrafter"/>
</dbReference>
<feature type="region of interest" description="Disordered" evidence="1">
    <location>
        <begin position="45"/>
        <end position="70"/>
    </location>
</feature>
<dbReference type="InterPro" id="IPR040381">
    <property type="entry name" value="At4g14450-like"/>
</dbReference>
<organism evidence="2 3">
    <name type="scientific">Heracleum sosnowskyi</name>
    <dbReference type="NCBI Taxonomy" id="360622"/>
    <lineage>
        <taxon>Eukaryota</taxon>
        <taxon>Viridiplantae</taxon>
        <taxon>Streptophyta</taxon>
        <taxon>Embryophyta</taxon>
        <taxon>Tracheophyta</taxon>
        <taxon>Spermatophyta</taxon>
        <taxon>Magnoliopsida</taxon>
        <taxon>eudicotyledons</taxon>
        <taxon>Gunneridae</taxon>
        <taxon>Pentapetalae</taxon>
        <taxon>asterids</taxon>
        <taxon>campanulids</taxon>
        <taxon>Apiales</taxon>
        <taxon>Apiaceae</taxon>
        <taxon>Apioideae</taxon>
        <taxon>apioid superclade</taxon>
        <taxon>Tordylieae</taxon>
        <taxon>Tordyliinae</taxon>
        <taxon>Heracleum</taxon>
    </lineage>
</organism>
<dbReference type="EMBL" id="JAUIZM010000006">
    <property type="protein sequence ID" value="KAK1379885.1"/>
    <property type="molecule type" value="Genomic_DNA"/>
</dbReference>
<evidence type="ECO:0000256" key="1">
    <source>
        <dbReference type="SAM" id="MobiDB-lite"/>
    </source>
</evidence>
<gene>
    <name evidence="2" type="ORF">POM88_026629</name>
</gene>
<dbReference type="GO" id="GO:0004386">
    <property type="term" value="F:helicase activity"/>
    <property type="evidence" value="ECO:0007669"/>
    <property type="project" value="UniProtKB-KW"/>
</dbReference>
<keyword evidence="2" id="KW-0067">ATP-binding</keyword>
<sequence length="108" mass="11834">MSDTSAKHSGNRRLSSRLQKRAPASIKISPAPEWNVAIPLLSPLDGSPPSLPIRTSESRNNGRKINEPEKAPAPVVYKKWQHPAAPFCSNESAPIRPFMFCTAVSDRS</sequence>
<dbReference type="Proteomes" id="UP001237642">
    <property type="component" value="Unassembled WGS sequence"/>
</dbReference>
<accession>A0AAD8I9I7</accession>
<dbReference type="PANTHER" id="PTHR33912">
    <property type="entry name" value="OS01G0939400 PROTEIN"/>
    <property type="match status" value="1"/>
</dbReference>